<name>A0A0C9XS60_9AGAR</name>
<proteinExistence type="predicted"/>
<dbReference type="AlphaFoldDB" id="A0A0C9XS60"/>
<reference evidence="1 2" key="1">
    <citation type="submission" date="2014-04" db="EMBL/GenBank/DDBJ databases">
        <authorList>
            <consortium name="DOE Joint Genome Institute"/>
            <person name="Kuo A."/>
            <person name="Kohler A."/>
            <person name="Nagy L.G."/>
            <person name="Floudas D."/>
            <person name="Copeland A."/>
            <person name="Barry K.W."/>
            <person name="Cichocki N."/>
            <person name="Veneault-Fourrey C."/>
            <person name="LaButti K."/>
            <person name="Lindquist E.A."/>
            <person name="Lipzen A."/>
            <person name="Lundell T."/>
            <person name="Morin E."/>
            <person name="Murat C."/>
            <person name="Sun H."/>
            <person name="Tunlid A."/>
            <person name="Henrissat B."/>
            <person name="Grigoriev I.V."/>
            <person name="Hibbett D.S."/>
            <person name="Martin F."/>
            <person name="Nordberg H.P."/>
            <person name="Cantor M.N."/>
            <person name="Hua S.X."/>
        </authorList>
    </citation>
    <scope>NUCLEOTIDE SEQUENCE [LARGE SCALE GENOMIC DNA]</scope>
    <source>
        <strain evidence="1 2">LaAM-08-1</strain>
    </source>
</reference>
<reference evidence="2" key="2">
    <citation type="submission" date="2015-01" db="EMBL/GenBank/DDBJ databases">
        <title>Evolutionary Origins and Diversification of the Mycorrhizal Mutualists.</title>
        <authorList>
            <consortium name="DOE Joint Genome Institute"/>
            <consortium name="Mycorrhizal Genomics Consortium"/>
            <person name="Kohler A."/>
            <person name="Kuo A."/>
            <person name="Nagy L.G."/>
            <person name="Floudas D."/>
            <person name="Copeland A."/>
            <person name="Barry K.W."/>
            <person name="Cichocki N."/>
            <person name="Veneault-Fourrey C."/>
            <person name="LaButti K."/>
            <person name="Lindquist E.A."/>
            <person name="Lipzen A."/>
            <person name="Lundell T."/>
            <person name="Morin E."/>
            <person name="Murat C."/>
            <person name="Riley R."/>
            <person name="Ohm R."/>
            <person name="Sun H."/>
            <person name="Tunlid A."/>
            <person name="Henrissat B."/>
            <person name="Grigoriev I.V."/>
            <person name="Hibbett D.S."/>
            <person name="Martin F."/>
        </authorList>
    </citation>
    <scope>NUCLEOTIDE SEQUENCE [LARGE SCALE GENOMIC DNA]</scope>
    <source>
        <strain evidence="2">LaAM-08-1</strain>
    </source>
</reference>
<keyword evidence="2" id="KW-1185">Reference proteome</keyword>
<sequence>LHPSEHRLTKEISLWFNPFNELASIPSSLIQHQLFSSGRRQASHIHLSSNRLRPLFGHSPLPKLARCSEFLIPDALSVVSYMVYHPMAPVSVCYTSNHCLWTQIIRIHPQLVVTMGCHITHTDVPIADWAL</sequence>
<gene>
    <name evidence="1" type="ORF">K443DRAFT_80090</name>
</gene>
<dbReference type="OrthoDB" id="3102180at2759"/>
<dbReference type="Proteomes" id="UP000054477">
    <property type="component" value="Unassembled WGS sequence"/>
</dbReference>
<accession>A0A0C9XS60</accession>
<organism evidence="1 2">
    <name type="scientific">Laccaria amethystina LaAM-08-1</name>
    <dbReference type="NCBI Taxonomy" id="1095629"/>
    <lineage>
        <taxon>Eukaryota</taxon>
        <taxon>Fungi</taxon>
        <taxon>Dikarya</taxon>
        <taxon>Basidiomycota</taxon>
        <taxon>Agaricomycotina</taxon>
        <taxon>Agaricomycetes</taxon>
        <taxon>Agaricomycetidae</taxon>
        <taxon>Agaricales</taxon>
        <taxon>Agaricineae</taxon>
        <taxon>Hydnangiaceae</taxon>
        <taxon>Laccaria</taxon>
    </lineage>
</organism>
<feature type="non-terminal residue" evidence="1">
    <location>
        <position position="131"/>
    </location>
</feature>
<feature type="non-terminal residue" evidence="1">
    <location>
        <position position="1"/>
    </location>
</feature>
<evidence type="ECO:0000313" key="1">
    <source>
        <dbReference type="EMBL" id="KIK00557.1"/>
    </source>
</evidence>
<evidence type="ECO:0000313" key="2">
    <source>
        <dbReference type="Proteomes" id="UP000054477"/>
    </source>
</evidence>
<dbReference type="HOGENOM" id="CLU_1932539_0_0_1"/>
<dbReference type="EMBL" id="KN838623">
    <property type="protein sequence ID" value="KIK00557.1"/>
    <property type="molecule type" value="Genomic_DNA"/>
</dbReference>
<protein>
    <submittedName>
        <fullName evidence="1">Unplaced genomic scaffold K443scaffold_88, whole genome shotgun sequence</fullName>
    </submittedName>
</protein>